<keyword evidence="7" id="KW-0735">Signal-anchor</keyword>
<keyword evidence="4 12" id="KW-0328">Glycosyltransferase</keyword>
<proteinExistence type="inferred from homology"/>
<evidence type="ECO:0000259" key="14">
    <source>
        <dbReference type="Pfam" id="PF17039"/>
    </source>
</evidence>
<dbReference type="Pfam" id="PF00852">
    <property type="entry name" value="Glyco_transf_10"/>
    <property type="match status" value="1"/>
</dbReference>
<protein>
    <recommendedName>
        <fullName evidence="12">Fucosyltransferase</fullName>
        <ecNumber evidence="12">2.4.1.-</ecNumber>
    </recommendedName>
</protein>
<dbReference type="SUPFAM" id="SSF53756">
    <property type="entry name" value="UDP-Glycosyltransferase/glycogen phosphorylase"/>
    <property type="match status" value="1"/>
</dbReference>
<evidence type="ECO:0000256" key="6">
    <source>
        <dbReference type="ARBA" id="ARBA00022692"/>
    </source>
</evidence>
<feature type="domain" description="Fucosyltransferase C-terminal" evidence="13">
    <location>
        <begin position="189"/>
        <end position="372"/>
    </location>
</feature>
<evidence type="ECO:0000313" key="16">
    <source>
        <dbReference type="Proteomes" id="UP001208570"/>
    </source>
</evidence>
<evidence type="ECO:0000256" key="3">
    <source>
        <dbReference type="ARBA" id="ARBA00008919"/>
    </source>
</evidence>
<dbReference type="InterPro" id="IPR001503">
    <property type="entry name" value="Glyco_trans_10"/>
</dbReference>
<dbReference type="FunFam" id="3.40.50.11660:FF:000004">
    <property type="entry name" value="Glycoprotein 3-alpha-L-fucosyltransferase A"/>
    <property type="match status" value="1"/>
</dbReference>
<dbReference type="InterPro" id="IPR031481">
    <property type="entry name" value="Glyco_tran_10_N"/>
</dbReference>
<evidence type="ECO:0000313" key="15">
    <source>
        <dbReference type="EMBL" id="KAK2140018.1"/>
    </source>
</evidence>
<dbReference type="GO" id="GO:0008417">
    <property type="term" value="F:fucosyltransferase activity"/>
    <property type="evidence" value="ECO:0007669"/>
    <property type="project" value="InterPro"/>
</dbReference>
<evidence type="ECO:0000256" key="5">
    <source>
        <dbReference type="ARBA" id="ARBA00022679"/>
    </source>
</evidence>
<evidence type="ECO:0000256" key="4">
    <source>
        <dbReference type="ARBA" id="ARBA00022676"/>
    </source>
</evidence>
<dbReference type="Proteomes" id="UP001208570">
    <property type="component" value="Unassembled WGS sequence"/>
</dbReference>
<dbReference type="EC" id="2.4.1.-" evidence="12"/>
<dbReference type="InterPro" id="IPR038577">
    <property type="entry name" value="GT10-like_C_sf"/>
</dbReference>
<comment type="pathway">
    <text evidence="2">Protein modification; protein glycosylation.</text>
</comment>
<sequence>MMMNISIFGISLVTASDKTMAIRSIKIHIIATMYCLCVVWWLSKSGQDRIPYSRHRDNSETRLILFGNTFWGDTTWEIGEGSEVFANCPVNNCYLTSDKSRIAKSDAVLFHVHELDTFPEYERPIKQRWVFFMLESPQFSANTVYRGEPWRSAFNWTMTYKLDSDIPIPYGHIERVPRKSTKDYLTISKSKSRLVAWFASNCHTNSKRELYVRELARYLTVDVIGVCGRRVCARNYSGGDEECQTLINNTYLFYLSFENSLCADYVTEKFYKILQLDVVPIVRGAARDDYEKIAKRNWYINTNDYDSPKALSDHLLRLSRNLSDYVRHFKGKEFYEFNTYYGLKRLPQWCKLCEKLNDETERPKIIRDIRSWWSTTNCAQPSDVG</sequence>
<comment type="subcellular location">
    <subcellularLocation>
        <location evidence="1">Golgi apparatus membrane</location>
        <topology evidence="1">Single-pass type II membrane protein</topology>
    </subcellularLocation>
    <subcellularLocation>
        <location evidence="12">Golgi apparatus</location>
        <location evidence="12">Golgi stack membrane</location>
        <topology evidence="12">Single-pass type II membrane protein</topology>
    </subcellularLocation>
</comment>
<organism evidence="15 16">
    <name type="scientific">Paralvinella palmiformis</name>
    <dbReference type="NCBI Taxonomy" id="53620"/>
    <lineage>
        <taxon>Eukaryota</taxon>
        <taxon>Metazoa</taxon>
        <taxon>Spiralia</taxon>
        <taxon>Lophotrochozoa</taxon>
        <taxon>Annelida</taxon>
        <taxon>Polychaeta</taxon>
        <taxon>Sedentaria</taxon>
        <taxon>Canalipalpata</taxon>
        <taxon>Terebellida</taxon>
        <taxon>Terebelliformia</taxon>
        <taxon>Alvinellidae</taxon>
        <taxon>Paralvinella</taxon>
    </lineage>
</organism>
<dbReference type="AlphaFoldDB" id="A0AAD9MQ42"/>
<evidence type="ECO:0000256" key="9">
    <source>
        <dbReference type="ARBA" id="ARBA00023034"/>
    </source>
</evidence>
<evidence type="ECO:0000256" key="1">
    <source>
        <dbReference type="ARBA" id="ARBA00004323"/>
    </source>
</evidence>
<dbReference type="Pfam" id="PF17039">
    <property type="entry name" value="Glyco_tran_10_N"/>
    <property type="match status" value="1"/>
</dbReference>
<comment type="caution">
    <text evidence="15">The sequence shown here is derived from an EMBL/GenBank/DDBJ whole genome shotgun (WGS) entry which is preliminary data.</text>
</comment>
<keyword evidence="9 12" id="KW-0333">Golgi apparatus</keyword>
<keyword evidence="6 12" id="KW-0812">Transmembrane</keyword>
<keyword evidence="5 12" id="KW-0808">Transferase</keyword>
<evidence type="ECO:0000256" key="10">
    <source>
        <dbReference type="ARBA" id="ARBA00023136"/>
    </source>
</evidence>
<dbReference type="EMBL" id="JAODUP010001514">
    <property type="protein sequence ID" value="KAK2140018.1"/>
    <property type="molecule type" value="Genomic_DNA"/>
</dbReference>
<keyword evidence="10 12" id="KW-0472">Membrane</keyword>
<accession>A0AAD9MQ42</accession>
<reference evidence="15" key="1">
    <citation type="journal article" date="2023" name="Mol. Biol. Evol.">
        <title>Third-Generation Sequencing Reveals the Adaptive Role of the Epigenome in Three Deep-Sea Polychaetes.</title>
        <authorList>
            <person name="Perez M."/>
            <person name="Aroh O."/>
            <person name="Sun Y."/>
            <person name="Lan Y."/>
            <person name="Juniper S.K."/>
            <person name="Young C.R."/>
            <person name="Angers B."/>
            <person name="Qian P.Y."/>
        </authorList>
    </citation>
    <scope>NUCLEOTIDE SEQUENCE</scope>
    <source>
        <strain evidence="15">P08H-3</strain>
    </source>
</reference>
<dbReference type="InterPro" id="IPR055270">
    <property type="entry name" value="Glyco_tran_10_C"/>
</dbReference>
<keyword evidence="8 12" id="KW-1133">Transmembrane helix</keyword>
<dbReference type="PANTHER" id="PTHR48438:SF1">
    <property type="entry name" value="ALPHA-(1,3)-FUCOSYLTRANSFERASE C-RELATED"/>
    <property type="match status" value="1"/>
</dbReference>
<dbReference type="Gene3D" id="3.40.50.11660">
    <property type="entry name" value="Glycosyl transferase family 10, C-terminal domain"/>
    <property type="match status" value="1"/>
</dbReference>
<feature type="domain" description="Fucosyltransferase N-terminal" evidence="14">
    <location>
        <begin position="61"/>
        <end position="171"/>
    </location>
</feature>
<evidence type="ECO:0000256" key="7">
    <source>
        <dbReference type="ARBA" id="ARBA00022968"/>
    </source>
</evidence>
<evidence type="ECO:0000256" key="2">
    <source>
        <dbReference type="ARBA" id="ARBA00004922"/>
    </source>
</evidence>
<keyword evidence="11" id="KW-0325">Glycoprotein</keyword>
<dbReference type="PANTHER" id="PTHR48438">
    <property type="entry name" value="ALPHA-(1,3)-FUCOSYLTRANSFERASE C-RELATED"/>
    <property type="match status" value="1"/>
</dbReference>
<dbReference type="GO" id="GO:0032580">
    <property type="term" value="C:Golgi cisterna membrane"/>
    <property type="evidence" value="ECO:0007669"/>
    <property type="project" value="UniProtKB-SubCell"/>
</dbReference>
<evidence type="ECO:0000256" key="12">
    <source>
        <dbReference type="RuleBase" id="RU003832"/>
    </source>
</evidence>
<evidence type="ECO:0000259" key="13">
    <source>
        <dbReference type="Pfam" id="PF00852"/>
    </source>
</evidence>
<dbReference type="GO" id="GO:0000139">
    <property type="term" value="C:Golgi membrane"/>
    <property type="evidence" value="ECO:0007669"/>
    <property type="project" value="UniProtKB-SubCell"/>
</dbReference>
<keyword evidence="16" id="KW-1185">Reference proteome</keyword>
<evidence type="ECO:0000256" key="8">
    <source>
        <dbReference type="ARBA" id="ARBA00022989"/>
    </source>
</evidence>
<comment type="similarity">
    <text evidence="3 12">Belongs to the glycosyltransferase 10 family.</text>
</comment>
<feature type="transmembrane region" description="Helical" evidence="12">
    <location>
        <begin position="25"/>
        <end position="43"/>
    </location>
</feature>
<evidence type="ECO:0000256" key="11">
    <source>
        <dbReference type="ARBA" id="ARBA00023180"/>
    </source>
</evidence>
<gene>
    <name evidence="15" type="ORF">LSH36_1516g00019</name>
</gene>
<name>A0AAD9MQ42_9ANNE</name>